<feature type="signal peptide" evidence="1">
    <location>
        <begin position="1"/>
        <end position="23"/>
    </location>
</feature>
<feature type="chain" id="PRO_5007889231" evidence="1">
    <location>
        <begin position="24"/>
        <end position="342"/>
    </location>
</feature>
<evidence type="ECO:0000313" key="3">
    <source>
        <dbReference type="Proteomes" id="UP000076863"/>
    </source>
</evidence>
<dbReference type="OrthoDB" id="3140657at2759"/>
<evidence type="ECO:0000256" key="1">
    <source>
        <dbReference type="SAM" id="SignalP"/>
    </source>
</evidence>
<gene>
    <name evidence="2" type="ORF">BBO_01291</name>
</gene>
<organism evidence="2 3">
    <name type="scientific">Beauveria brongniartii RCEF 3172</name>
    <dbReference type="NCBI Taxonomy" id="1081107"/>
    <lineage>
        <taxon>Eukaryota</taxon>
        <taxon>Fungi</taxon>
        <taxon>Dikarya</taxon>
        <taxon>Ascomycota</taxon>
        <taxon>Pezizomycotina</taxon>
        <taxon>Sordariomycetes</taxon>
        <taxon>Hypocreomycetidae</taxon>
        <taxon>Hypocreales</taxon>
        <taxon>Cordycipitaceae</taxon>
        <taxon>Beauveria</taxon>
        <taxon>Beauveria brongniartii</taxon>
    </lineage>
</organism>
<dbReference type="Gene3D" id="3.80.10.10">
    <property type="entry name" value="Ribonuclease Inhibitor"/>
    <property type="match status" value="1"/>
</dbReference>
<dbReference type="EMBL" id="AZHA01000002">
    <property type="protein sequence ID" value="OAA51344.1"/>
    <property type="molecule type" value="Genomic_DNA"/>
</dbReference>
<keyword evidence="1" id="KW-0732">Signal</keyword>
<dbReference type="AlphaFoldDB" id="A0A167K7Y3"/>
<reference evidence="2 3" key="1">
    <citation type="journal article" date="2016" name="Genome Biol. Evol.">
        <title>Divergent and convergent evolution of fungal pathogenicity.</title>
        <authorList>
            <person name="Shang Y."/>
            <person name="Xiao G."/>
            <person name="Zheng P."/>
            <person name="Cen K."/>
            <person name="Zhan S."/>
            <person name="Wang C."/>
        </authorList>
    </citation>
    <scope>NUCLEOTIDE SEQUENCE [LARGE SCALE GENOMIC DNA]</scope>
    <source>
        <strain evidence="2 3">RCEF 3172</strain>
    </source>
</reference>
<protein>
    <submittedName>
        <fullName evidence="2">F-box domain-containing protein</fullName>
    </submittedName>
</protein>
<proteinExistence type="predicted"/>
<dbReference type="Proteomes" id="UP000076863">
    <property type="component" value="Unassembled WGS sequence"/>
</dbReference>
<sequence length="342" mass="37935">MPVGLLSLSTELLALIIAFAAEASPDLSRTSILCRLRLTCSRISASATPALFRSFILRPCDPSIARFHALLNDPSPFGPRSLVRRVVFESEVKQQHDDDCLGWSWEPELTELTREWYAAVSRLSELENVQHVYVRFAPTCLDTDDTGTGWIEAFPNSNVLNLRRGILVAVFKAIVGMRHSLRALSIENLLNFVDTTFTNKSCFTEVITSIQELHISIAADVDENDPANAFPLLPAIPRFWPSFASVWLAPASPRLISLTLYCNVEFGAVPYWQDCLSSTTASQDTAALAFPRLRSLTLGRYALAYESQLDDFLASAAVLPELRRLTLDDCPIVSHLSVSESD</sequence>
<dbReference type="SUPFAM" id="SSF52047">
    <property type="entry name" value="RNI-like"/>
    <property type="match status" value="1"/>
</dbReference>
<comment type="caution">
    <text evidence="2">The sequence shown here is derived from an EMBL/GenBank/DDBJ whole genome shotgun (WGS) entry which is preliminary data.</text>
</comment>
<dbReference type="PANTHER" id="PTHR42057">
    <property type="entry name" value="F-BOX DOMAIN PROTEIN (AFU_ORTHOLOGUE AFUA_4G00200)"/>
    <property type="match status" value="1"/>
</dbReference>
<evidence type="ECO:0000313" key="2">
    <source>
        <dbReference type="EMBL" id="OAA51344.1"/>
    </source>
</evidence>
<accession>A0A167K7Y3</accession>
<name>A0A167K7Y3_9HYPO</name>
<keyword evidence="3" id="KW-1185">Reference proteome</keyword>
<dbReference type="PANTHER" id="PTHR42057:SF2">
    <property type="entry name" value="F-BOX DOMAIN PROTEIN (AFU_ORTHOLOGUE AFUA_4G00200)-RELATED"/>
    <property type="match status" value="1"/>
</dbReference>
<dbReference type="InterPro" id="IPR032675">
    <property type="entry name" value="LRR_dom_sf"/>
</dbReference>